<evidence type="ECO:0000259" key="4">
    <source>
        <dbReference type="PROSITE" id="PS50932"/>
    </source>
</evidence>
<dbReference type="Pfam" id="PF00356">
    <property type="entry name" value="LacI"/>
    <property type="match status" value="1"/>
</dbReference>
<dbReference type="Pfam" id="PF13377">
    <property type="entry name" value="Peripla_BP_3"/>
    <property type="match status" value="1"/>
</dbReference>
<dbReference type="Gene3D" id="3.40.50.2300">
    <property type="match status" value="2"/>
</dbReference>
<keyword evidence="2" id="KW-0238">DNA-binding</keyword>
<dbReference type="CDD" id="cd01392">
    <property type="entry name" value="HTH_LacI"/>
    <property type="match status" value="1"/>
</dbReference>
<reference evidence="5 6" key="1">
    <citation type="submission" date="2018-12" db="EMBL/GenBank/DDBJ databases">
        <title>Bacillus ochoae sp. nov., Paenibacillus whitsoniae sp. nov., Paenibacillus spiritus sp. nov. Isolated from the Mars Exploration Rover during spacecraft assembly.</title>
        <authorList>
            <person name="Seuylemezian A."/>
            <person name="Vaishampayan P."/>
        </authorList>
    </citation>
    <scope>NUCLEOTIDE SEQUENCE [LARGE SCALE GENOMIC DNA]</scope>
    <source>
        <strain evidence="5 6">MER 54</strain>
    </source>
</reference>
<proteinExistence type="predicted"/>
<sequence length="342" mass="38192">MTRKRVTSFDVAKRAGVSRSVVSAVLNGTQGIGVSPETREAVLAAIKELNYHVDSQARAMRTGQSSCLAAFGDTGNPLFLQVLEGIQQACLARRYHILICGQEDGEARERLLELYLQNRIDGIITLDPVSYCDEQWAAEVNRLQVPYVSIEGYAENDSVISVQADYYKSVMDALAYMSRDTALPPPIYVHLHNNDNLASNWAEKRREQAYTDWCANRRVEPRIERLHADDELGLRRVLQRLQAEVAGIPPLLFNWAMGAIGTYRAAWELDLRVGEHVKLMAADDTLRVNRHLVPSLSMMEIPYAAMGAEAVAALFSQIDKGEPLEGREARFLQAKLHPGESI</sequence>
<dbReference type="SUPFAM" id="SSF47413">
    <property type="entry name" value="lambda repressor-like DNA-binding domains"/>
    <property type="match status" value="1"/>
</dbReference>
<dbReference type="OrthoDB" id="2547974at2"/>
<dbReference type="InterPro" id="IPR028082">
    <property type="entry name" value="Peripla_BP_I"/>
</dbReference>
<keyword evidence="3" id="KW-0804">Transcription</keyword>
<name>A0A3S0AKV5_9BACL</name>
<dbReference type="InterPro" id="IPR046335">
    <property type="entry name" value="LacI/GalR-like_sensor"/>
</dbReference>
<dbReference type="GO" id="GO:0003700">
    <property type="term" value="F:DNA-binding transcription factor activity"/>
    <property type="evidence" value="ECO:0007669"/>
    <property type="project" value="TreeGrafter"/>
</dbReference>
<dbReference type="GO" id="GO:0000976">
    <property type="term" value="F:transcription cis-regulatory region binding"/>
    <property type="evidence" value="ECO:0007669"/>
    <property type="project" value="TreeGrafter"/>
</dbReference>
<organism evidence="5 6">
    <name type="scientific">Paenibacillus whitsoniae</name>
    <dbReference type="NCBI Taxonomy" id="2496558"/>
    <lineage>
        <taxon>Bacteria</taxon>
        <taxon>Bacillati</taxon>
        <taxon>Bacillota</taxon>
        <taxon>Bacilli</taxon>
        <taxon>Bacillales</taxon>
        <taxon>Paenibacillaceae</taxon>
        <taxon>Paenibacillus</taxon>
    </lineage>
</organism>
<dbReference type="PANTHER" id="PTHR30146">
    <property type="entry name" value="LACI-RELATED TRANSCRIPTIONAL REPRESSOR"/>
    <property type="match status" value="1"/>
</dbReference>
<evidence type="ECO:0000313" key="6">
    <source>
        <dbReference type="Proteomes" id="UP000276128"/>
    </source>
</evidence>
<dbReference type="InterPro" id="IPR000843">
    <property type="entry name" value="HTH_LacI"/>
</dbReference>
<keyword evidence="1" id="KW-0805">Transcription regulation</keyword>
<evidence type="ECO:0000256" key="1">
    <source>
        <dbReference type="ARBA" id="ARBA00023015"/>
    </source>
</evidence>
<evidence type="ECO:0000256" key="2">
    <source>
        <dbReference type="ARBA" id="ARBA00023125"/>
    </source>
</evidence>
<protein>
    <submittedName>
        <fullName evidence="5">LacI family transcriptional regulator</fullName>
    </submittedName>
</protein>
<comment type="caution">
    <text evidence="5">The sequence shown here is derived from an EMBL/GenBank/DDBJ whole genome shotgun (WGS) entry which is preliminary data.</text>
</comment>
<dbReference type="InterPro" id="IPR010982">
    <property type="entry name" value="Lambda_DNA-bd_dom_sf"/>
</dbReference>
<evidence type="ECO:0000256" key="3">
    <source>
        <dbReference type="ARBA" id="ARBA00023163"/>
    </source>
</evidence>
<dbReference type="AlphaFoldDB" id="A0A3S0AKV5"/>
<dbReference type="SMART" id="SM00354">
    <property type="entry name" value="HTH_LACI"/>
    <property type="match status" value="1"/>
</dbReference>
<dbReference type="RefSeq" id="WP_126144310.1">
    <property type="nucleotide sequence ID" value="NZ_RXHU01000094.1"/>
</dbReference>
<evidence type="ECO:0000313" key="5">
    <source>
        <dbReference type="EMBL" id="RTE04248.1"/>
    </source>
</evidence>
<keyword evidence="6" id="KW-1185">Reference proteome</keyword>
<dbReference type="EMBL" id="RXHU01000094">
    <property type="protein sequence ID" value="RTE04248.1"/>
    <property type="molecule type" value="Genomic_DNA"/>
</dbReference>
<accession>A0A3S0AKV5</accession>
<gene>
    <name evidence="5" type="ORF">EJQ19_26880</name>
</gene>
<dbReference type="SUPFAM" id="SSF53822">
    <property type="entry name" value="Periplasmic binding protein-like I"/>
    <property type="match status" value="1"/>
</dbReference>
<feature type="domain" description="HTH lacI-type" evidence="4">
    <location>
        <begin position="6"/>
        <end position="62"/>
    </location>
</feature>
<dbReference type="PANTHER" id="PTHR30146:SF109">
    <property type="entry name" value="HTH-TYPE TRANSCRIPTIONAL REGULATOR GALS"/>
    <property type="match status" value="1"/>
</dbReference>
<dbReference type="Proteomes" id="UP000276128">
    <property type="component" value="Unassembled WGS sequence"/>
</dbReference>
<dbReference type="Gene3D" id="1.10.260.40">
    <property type="entry name" value="lambda repressor-like DNA-binding domains"/>
    <property type="match status" value="1"/>
</dbReference>
<dbReference type="PROSITE" id="PS50932">
    <property type="entry name" value="HTH_LACI_2"/>
    <property type="match status" value="1"/>
</dbReference>